<name>A0A6A7CB33_9PEZI</name>
<evidence type="ECO:0000313" key="3">
    <source>
        <dbReference type="Proteomes" id="UP000799421"/>
    </source>
</evidence>
<dbReference type="AlphaFoldDB" id="A0A6A7CB33"/>
<keyword evidence="1" id="KW-0732">Signal</keyword>
<protein>
    <submittedName>
        <fullName evidence="2">Uncharacterized protein</fullName>
    </submittedName>
</protein>
<feature type="signal peptide" evidence="1">
    <location>
        <begin position="1"/>
        <end position="23"/>
    </location>
</feature>
<organism evidence="2 3">
    <name type="scientific">Piedraia hortae CBS 480.64</name>
    <dbReference type="NCBI Taxonomy" id="1314780"/>
    <lineage>
        <taxon>Eukaryota</taxon>
        <taxon>Fungi</taxon>
        <taxon>Dikarya</taxon>
        <taxon>Ascomycota</taxon>
        <taxon>Pezizomycotina</taxon>
        <taxon>Dothideomycetes</taxon>
        <taxon>Dothideomycetidae</taxon>
        <taxon>Capnodiales</taxon>
        <taxon>Piedraiaceae</taxon>
        <taxon>Piedraia</taxon>
    </lineage>
</organism>
<dbReference type="EMBL" id="MU005957">
    <property type="protein sequence ID" value="KAF2864402.1"/>
    <property type="molecule type" value="Genomic_DNA"/>
</dbReference>
<evidence type="ECO:0000256" key="1">
    <source>
        <dbReference type="SAM" id="SignalP"/>
    </source>
</evidence>
<keyword evidence="3" id="KW-1185">Reference proteome</keyword>
<reference evidence="2" key="1">
    <citation type="journal article" date="2020" name="Stud. Mycol.">
        <title>101 Dothideomycetes genomes: a test case for predicting lifestyles and emergence of pathogens.</title>
        <authorList>
            <person name="Haridas S."/>
            <person name="Albert R."/>
            <person name="Binder M."/>
            <person name="Bloem J."/>
            <person name="Labutti K."/>
            <person name="Salamov A."/>
            <person name="Andreopoulos B."/>
            <person name="Baker S."/>
            <person name="Barry K."/>
            <person name="Bills G."/>
            <person name="Bluhm B."/>
            <person name="Cannon C."/>
            <person name="Castanera R."/>
            <person name="Culley D."/>
            <person name="Daum C."/>
            <person name="Ezra D."/>
            <person name="Gonzalez J."/>
            <person name="Henrissat B."/>
            <person name="Kuo A."/>
            <person name="Liang C."/>
            <person name="Lipzen A."/>
            <person name="Lutzoni F."/>
            <person name="Magnuson J."/>
            <person name="Mondo S."/>
            <person name="Nolan M."/>
            <person name="Ohm R."/>
            <person name="Pangilinan J."/>
            <person name="Park H.-J."/>
            <person name="Ramirez L."/>
            <person name="Alfaro M."/>
            <person name="Sun H."/>
            <person name="Tritt A."/>
            <person name="Yoshinaga Y."/>
            <person name="Zwiers L.-H."/>
            <person name="Turgeon B."/>
            <person name="Goodwin S."/>
            <person name="Spatafora J."/>
            <person name="Crous P."/>
            <person name="Grigoriev I."/>
        </authorList>
    </citation>
    <scope>NUCLEOTIDE SEQUENCE</scope>
    <source>
        <strain evidence="2">CBS 480.64</strain>
    </source>
</reference>
<evidence type="ECO:0000313" key="2">
    <source>
        <dbReference type="EMBL" id="KAF2864402.1"/>
    </source>
</evidence>
<feature type="chain" id="PRO_5025578654" evidence="1">
    <location>
        <begin position="24"/>
        <end position="95"/>
    </location>
</feature>
<proteinExistence type="predicted"/>
<accession>A0A6A7CB33</accession>
<gene>
    <name evidence="2" type="ORF">K470DRAFT_2932</name>
</gene>
<sequence length="95" mass="10459">MTIFGTPVWSSFALYVLAWLCEAREQQGSEMQCLFSTSGMNDPTHLDMDAPASKVLICLVALRVAQRLSDRGFVSRKIMPDMCQHGANDLAGALH</sequence>
<dbReference type="Proteomes" id="UP000799421">
    <property type="component" value="Unassembled WGS sequence"/>
</dbReference>